<reference evidence="5" key="2">
    <citation type="submission" date="2011-01" db="EMBL/GenBank/DDBJ databases">
        <title>The complete genome of Nitratifractor salsuginis DSM 16511.</title>
        <authorList>
            <consortium name="US DOE Joint Genome Institute (JGI-PGF)"/>
            <person name="Lucas S."/>
            <person name="Copeland A."/>
            <person name="Lapidus A."/>
            <person name="Bruce D."/>
            <person name="Goodwin L."/>
            <person name="Pitluck S."/>
            <person name="Kyrpides N."/>
            <person name="Mavromatis K."/>
            <person name="Ivanova N."/>
            <person name="Mikhailova N."/>
            <person name="Zeytun A."/>
            <person name="Detter J.C."/>
            <person name="Tapia R."/>
            <person name="Han C."/>
            <person name="Land M."/>
            <person name="Hauser L."/>
            <person name="Markowitz V."/>
            <person name="Cheng J.-F."/>
            <person name="Hugenholtz P."/>
            <person name="Woyke T."/>
            <person name="Wu D."/>
            <person name="Tindall B."/>
            <person name="Schuetze A."/>
            <person name="Brambilla E."/>
            <person name="Klenk H.-P."/>
            <person name="Eisen J.A."/>
        </authorList>
    </citation>
    <scope>NUCLEOTIDE SEQUENCE [LARGE SCALE GENOMIC DNA]</scope>
    <source>
        <strain evidence="5">DSM 16511 / JCM 12458 / E9I37-1</strain>
    </source>
</reference>
<dbReference type="Pfam" id="PF13192">
    <property type="entry name" value="Thioredoxin_3"/>
    <property type="match status" value="1"/>
</dbReference>
<evidence type="ECO:0000259" key="3">
    <source>
        <dbReference type="Pfam" id="PF13192"/>
    </source>
</evidence>
<name>E6X105_NITSE</name>
<dbReference type="PANTHER" id="PTHR36450">
    <property type="entry name" value="THIOREDOXIN"/>
    <property type="match status" value="1"/>
</dbReference>
<evidence type="ECO:0000256" key="2">
    <source>
        <dbReference type="PIRSR" id="PIRSR037031-51"/>
    </source>
</evidence>
<evidence type="ECO:0000313" key="4">
    <source>
        <dbReference type="EMBL" id="ADV45808.1"/>
    </source>
</evidence>
<keyword evidence="2" id="KW-0676">Redox-active center</keyword>
<keyword evidence="2" id="KW-1015">Disulfide bond</keyword>
<evidence type="ECO:0000256" key="1">
    <source>
        <dbReference type="PIRSR" id="PIRSR037031-50"/>
    </source>
</evidence>
<protein>
    <submittedName>
        <fullName evidence="4">Redox-active disulfide protein 2</fullName>
    </submittedName>
</protein>
<dbReference type="InterPro" id="IPR012336">
    <property type="entry name" value="Thioredoxin-like_fold"/>
</dbReference>
<feature type="domain" description="Thioredoxin-like fold" evidence="3">
    <location>
        <begin position="1"/>
        <end position="75"/>
    </location>
</feature>
<dbReference type="KEGG" id="nsa:Nitsa_0539"/>
<dbReference type="STRING" id="749222.Nitsa_0539"/>
<accession>E6X105</accession>
<dbReference type="InterPro" id="IPR036249">
    <property type="entry name" value="Thioredoxin-like_sf"/>
</dbReference>
<reference evidence="4 5" key="1">
    <citation type="journal article" date="2011" name="Stand. Genomic Sci.">
        <title>Complete genome sequence of Nitratifractor salsuginis type strain (E9I37-1).</title>
        <authorList>
            <person name="Anderson I."/>
            <person name="Sikorski J."/>
            <person name="Zeytun A."/>
            <person name="Nolan M."/>
            <person name="Lapidus A."/>
            <person name="Lucas S."/>
            <person name="Hammon N."/>
            <person name="Deshpande S."/>
            <person name="Cheng J.F."/>
            <person name="Tapia R."/>
            <person name="Han C."/>
            <person name="Goodwin L."/>
            <person name="Pitluck S."/>
            <person name="Liolios K."/>
            <person name="Pagani I."/>
            <person name="Ivanova N."/>
            <person name="Huntemann M."/>
            <person name="Mavromatis K."/>
            <person name="Ovchinikova G."/>
            <person name="Pati A."/>
            <person name="Chen A."/>
            <person name="Palaniappan K."/>
            <person name="Land M."/>
            <person name="Hauser L."/>
            <person name="Brambilla E.M."/>
            <person name="Ngatchou-Djao O.D."/>
            <person name="Rohde M."/>
            <person name="Tindall B.J."/>
            <person name="Goker M."/>
            <person name="Detter J.C."/>
            <person name="Woyke T."/>
            <person name="Bristow J."/>
            <person name="Eisen J.A."/>
            <person name="Markowitz V."/>
            <person name="Hugenholtz P."/>
            <person name="Klenk H.P."/>
            <person name="Kyrpides N.C."/>
        </authorList>
    </citation>
    <scope>NUCLEOTIDE SEQUENCE [LARGE SCALE GENOMIC DNA]</scope>
    <source>
        <strain evidence="5">DSM 16511 / JCM 12458 / E9I37-1</strain>
    </source>
</reference>
<dbReference type="Proteomes" id="UP000008633">
    <property type="component" value="Chromosome"/>
</dbReference>
<organism evidence="4 5">
    <name type="scientific">Nitratifractor salsuginis (strain DSM 16511 / JCM 12458 / E9I37-1)</name>
    <dbReference type="NCBI Taxonomy" id="749222"/>
    <lineage>
        <taxon>Bacteria</taxon>
        <taxon>Pseudomonadati</taxon>
        <taxon>Campylobacterota</taxon>
        <taxon>Epsilonproteobacteria</taxon>
        <taxon>Campylobacterales</taxon>
        <taxon>Sulfurovaceae</taxon>
        <taxon>Nitratifractor</taxon>
    </lineage>
</organism>
<proteinExistence type="predicted"/>
<feature type="active site" description="Nucleophile" evidence="1">
    <location>
        <position position="10"/>
    </location>
</feature>
<dbReference type="EMBL" id="CP002452">
    <property type="protein sequence ID" value="ADV45808.1"/>
    <property type="molecule type" value="Genomic_DNA"/>
</dbReference>
<dbReference type="HOGENOM" id="CLU_090389_18_2_7"/>
<dbReference type="Gene3D" id="3.40.30.10">
    <property type="entry name" value="Glutaredoxin"/>
    <property type="match status" value="1"/>
</dbReference>
<dbReference type="PANTHER" id="PTHR36450:SF1">
    <property type="entry name" value="THIOREDOXIN"/>
    <property type="match status" value="1"/>
</dbReference>
<sequence>MKIEILGTGCAKCKQLEKNVLEALAKTGKFAEVEKVEDLTKIMEYGVMSTPGLVIDGKVVSVGKLLTPDEIADLISKA</sequence>
<gene>
    <name evidence="4" type="ordered locus">Nitsa_0539</name>
</gene>
<keyword evidence="5" id="KW-1185">Reference proteome</keyword>
<dbReference type="NCBIfam" id="TIGR00412">
    <property type="entry name" value="redox_disulf_2"/>
    <property type="match status" value="1"/>
</dbReference>
<evidence type="ECO:0000313" key="5">
    <source>
        <dbReference type="Proteomes" id="UP000008633"/>
    </source>
</evidence>
<feature type="disulfide bond" description="Redox-active" evidence="2">
    <location>
        <begin position="10"/>
        <end position="13"/>
    </location>
</feature>
<dbReference type="RefSeq" id="WP_013553504.1">
    <property type="nucleotide sequence ID" value="NC_014935.1"/>
</dbReference>
<dbReference type="OrthoDB" id="9800630at2"/>
<dbReference type="eggNOG" id="COG0526">
    <property type="taxonomic scope" value="Bacteria"/>
</dbReference>
<dbReference type="SUPFAM" id="SSF52833">
    <property type="entry name" value="Thioredoxin-like"/>
    <property type="match status" value="1"/>
</dbReference>
<dbReference type="AlphaFoldDB" id="E6X105"/>
<dbReference type="PIRSF" id="PIRSF037031">
    <property type="entry name" value="Redox_disulphide_2"/>
    <property type="match status" value="1"/>
</dbReference>
<feature type="active site" description="Nucleophile" evidence="1">
    <location>
        <position position="13"/>
    </location>
</feature>
<dbReference type="InterPro" id="IPR005243">
    <property type="entry name" value="THIRX-like_proc"/>
</dbReference>